<dbReference type="EMBL" id="VBOZ01000006">
    <property type="protein sequence ID" value="TMQ66976.1"/>
    <property type="molecule type" value="Genomic_DNA"/>
</dbReference>
<dbReference type="AlphaFoldDB" id="A0A538TTM4"/>
<sequence>MTPAVQSERHRGRVVHPLLILALLATALFPSLALAQSLISEKPSTFVAASSRPAFVPDQLLVKFNSSSSREQMVRAASEMGATFVELVTPDGLAKVRFNAAANIVDVLK</sequence>
<name>A0A538TTM4_UNCEI</name>
<protein>
    <recommendedName>
        <fullName evidence="1">Fervidolysin-like N-terminal prodomain domain-containing protein</fullName>
    </recommendedName>
</protein>
<feature type="domain" description="Fervidolysin-like N-terminal prodomain" evidence="1">
    <location>
        <begin position="47"/>
        <end position="108"/>
    </location>
</feature>
<dbReference type="Pfam" id="PF22148">
    <property type="entry name" value="Fervidolysin_NPro-like"/>
    <property type="match status" value="1"/>
</dbReference>
<gene>
    <name evidence="2" type="ORF">E6K79_01075</name>
</gene>
<reference evidence="2 3" key="1">
    <citation type="journal article" date="2019" name="Nat. Microbiol.">
        <title>Mediterranean grassland soil C-N compound turnover is dependent on rainfall and depth, and is mediated by genomically divergent microorganisms.</title>
        <authorList>
            <person name="Diamond S."/>
            <person name="Andeer P.F."/>
            <person name="Li Z."/>
            <person name="Crits-Christoph A."/>
            <person name="Burstein D."/>
            <person name="Anantharaman K."/>
            <person name="Lane K.R."/>
            <person name="Thomas B.C."/>
            <person name="Pan C."/>
            <person name="Northen T.R."/>
            <person name="Banfield J.F."/>
        </authorList>
    </citation>
    <scope>NUCLEOTIDE SEQUENCE [LARGE SCALE GENOMIC DNA]</scope>
    <source>
        <strain evidence="2">WS_9</strain>
    </source>
</reference>
<evidence type="ECO:0000259" key="1">
    <source>
        <dbReference type="Pfam" id="PF22148"/>
    </source>
</evidence>
<dbReference type="Proteomes" id="UP000317691">
    <property type="component" value="Unassembled WGS sequence"/>
</dbReference>
<accession>A0A538TTM4</accession>
<comment type="caution">
    <text evidence="2">The sequence shown here is derived from an EMBL/GenBank/DDBJ whole genome shotgun (WGS) entry which is preliminary data.</text>
</comment>
<feature type="non-terminal residue" evidence="2">
    <location>
        <position position="109"/>
    </location>
</feature>
<organism evidence="2 3">
    <name type="scientific">Eiseniibacteriota bacterium</name>
    <dbReference type="NCBI Taxonomy" id="2212470"/>
    <lineage>
        <taxon>Bacteria</taxon>
        <taxon>Candidatus Eiseniibacteriota</taxon>
    </lineage>
</organism>
<evidence type="ECO:0000313" key="2">
    <source>
        <dbReference type="EMBL" id="TMQ66976.1"/>
    </source>
</evidence>
<proteinExistence type="predicted"/>
<dbReference type="InterPro" id="IPR054399">
    <property type="entry name" value="Fervidolysin-like_N_prodom"/>
</dbReference>
<evidence type="ECO:0000313" key="3">
    <source>
        <dbReference type="Proteomes" id="UP000317691"/>
    </source>
</evidence>